<evidence type="ECO:0000256" key="7">
    <source>
        <dbReference type="ARBA" id="ARBA00022692"/>
    </source>
</evidence>
<comment type="caution">
    <text evidence="15">The sequence shown here is derived from an EMBL/GenBank/DDBJ whole genome shotgun (WGS) entry which is preliminary data.</text>
</comment>
<keyword evidence="5" id="KW-0328">Glycosyltransferase</keyword>
<evidence type="ECO:0000256" key="9">
    <source>
        <dbReference type="ARBA" id="ARBA00022989"/>
    </source>
</evidence>
<feature type="transmembrane region" description="Helical" evidence="12">
    <location>
        <begin position="475"/>
        <end position="498"/>
    </location>
</feature>
<organism evidence="15 16">
    <name type="scientific">Candidatus Aquicultor primus</name>
    <dbReference type="NCBI Taxonomy" id="1797195"/>
    <lineage>
        <taxon>Bacteria</taxon>
        <taxon>Bacillati</taxon>
        <taxon>Actinomycetota</taxon>
        <taxon>Candidatus Aquicultoria</taxon>
        <taxon>Candidatus Aquicultorales</taxon>
        <taxon>Candidatus Aquicultoraceae</taxon>
        <taxon>Candidatus Aquicultor</taxon>
    </lineage>
</organism>
<dbReference type="GO" id="GO:0005886">
    <property type="term" value="C:plasma membrane"/>
    <property type="evidence" value="ECO:0007669"/>
    <property type="project" value="UniProtKB-SubCell"/>
</dbReference>
<keyword evidence="7 12" id="KW-0812">Transmembrane</keyword>
<evidence type="ECO:0000256" key="2">
    <source>
        <dbReference type="ARBA" id="ARBA00012539"/>
    </source>
</evidence>
<feature type="transmembrane region" description="Helical" evidence="12">
    <location>
        <begin position="354"/>
        <end position="375"/>
    </location>
</feature>
<dbReference type="EC" id="2.4.1.12" evidence="2"/>
<feature type="transmembrane region" description="Helical" evidence="12">
    <location>
        <begin position="40"/>
        <end position="62"/>
    </location>
</feature>
<dbReference type="PRINTS" id="PR01439">
    <property type="entry name" value="CELLSNTHASEA"/>
</dbReference>
<keyword evidence="8" id="KW-0135">Cellulose biosynthesis</keyword>
<dbReference type="GO" id="GO:0030244">
    <property type="term" value="P:cellulose biosynthetic process"/>
    <property type="evidence" value="ECO:0007669"/>
    <property type="project" value="UniProtKB-KW"/>
</dbReference>
<dbReference type="GO" id="GO:0016760">
    <property type="term" value="F:cellulose synthase (UDP-forming) activity"/>
    <property type="evidence" value="ECO:0007669"/>
    <property type="project" value="UniProtKB-EC"/>
</dbReference>
<evidence type="ECO:0000259" key="13">
    <source>
        <dbReference type="Pfam" id="PF07238"/>
    </source>
</evidence>
<evidence type="ECO:0000313" key="16">
    <source>
        <dbReference type="Proteomes" id="UP000178086"/>
    </source>
</evidence>
<dbReference type="SUPFAM" id="SSF141371">
    <property type="entry name" value="PilZ domain-like"/>
    <property type="match status" value="1"/>
</dbReference>
<dbReference type="InterPro" id="IPR009875">
    <property type="entry name" value="PilZ_domain"/>
</dbReference>
<dbReference type="Proteomes" id="UP000178086">
    <property type="component" value="Unassembled WGS sequence"/>
</dbReference>
<keyword evidence="4" id="KW-0997">Cell inner membrane</keyword>
<keyword evidence="9 12" id="KW-1133">Transmembrane helix</keyword>
<keyword evidence="3" id="KW-1003">Cell membrane</keyword>
<dbReference type="Pfam" id="PF13632">
    <property type="entry name" value="Glyco_trans_2_3"/>
    <property type="match status" value="1"/>
</dbReference>
<evidence type="ECO:0000256" key="3">
    <source>
        <dbReference type="ARBA" id="ARBA00022475"/>
    </source>
</evidence>
<reference evidence="15 16" key="1">
    <citation type="journal article" date="2016" name="Nat. Commun.">
        <title>Thousands of microbial genomes shed light on interconnected biogeochemical processes in an aquifer system.</title>
        <authorList>
            <person name="Anantharaman K."/>
            <person name="Brown C.T."/>
            <person name="Hug L.A."/>
            <person name="Sharon I."/>
            <person name="Castelle C.J."/>
            <person name="Probst A.J."/>
            <person name="Thomas B.C."/>
            <person name="Singh A."/>
            <person name="Wilkins M.J."/>
            <person name="Karaoz U."/>
            <person name="Brodie E.L."/>
            <person name="Williams K.H."/>
            <person name="Hubbard S.S."/>
            <person name="Banfield J.F."/>
        </authorList>
    </citation>
    <scope>NUCLEOTIDE SEQUENCE [LARGE SCALE GENOMIC DNA]</scope>
</reference>
<dbReference type="GO" id="GO:0035438">
    <property type="term" value="F:cyclic-di-GMP binding"/>
    <property type="evidence" value="ECO:0007669"/>
    <property type="project" value="InterPro"/>
</dbReference>
<comment type="catalytic activity">
    <reaction evidence="11">
        <text>[(1-&gt;4)-beta-D-glucosyl](n) + UDP-alpha-D-glucose = [(1-&gt;4)-beta-D-glucosyl](n+1) + UDP + H(+)</text>
        <dbReference type="Rhea" id="RHEA:19929"/>
        <dbReference type="Rhea" id="RHEA-COMP:10033"/>
        <dbReference type="Rhea" id="RHEA-COMP:10034"/>
        <dbReference type="ChEBI" id="CHEBI:15378"/>
        <dbReference type="ChEBI" id="CHEBI:18246"/>
        <dbReference type="ChEBI" id="CHEBI:58223"/>
        <dbReference type="ChEBI" id="CHEBI:58885"/>
        <dbReference type="EC" id="2.4.1.12"/>
    </reaction>
</comment>
<evidence type="ECO:0000256" key="11">
    <source>
        <dbReference type="ARBA" id="ARBA00048682"/>
    </source>
</evidence>
<evidence type="ECO:0000256" key="4">
    <source>
        <dbReference type="ARBA" id="ARBA00022519"/>
    </source>
</evidence>
<sequence>MVREQAAKPFLLAIFFVSYIFYLGWRALYTLPLKYDPLSIFFGLLLFWAEFVGFIESIMFYLTIKNTNTPTTPEAHVGEFPDVDVFVATYNEPPDLLYKTIVGCKNMEYPDQTKVHIYICDDGNRSEIADLCQRMGVGYITRTVNTHAKAGNLNNALTKTTSPYIVTFDADMIPMHDFLKKTTPFFLTGEPIGFVQIPQNFYNPDPFQYNLFSENHIPNEQQLFSRLIQAGRSNYNAAIYAGSNTVISRQALADIGGFVVGTITEDFATGMLIQSRGYKCIYLNEVHASGLSPESLEDLYNQRIRWGRGVVQTFKAFNPFFMKGLDLKQKMMYFSALSYWYFGVWRFIFLCSPILYSLFGIVVLSAPALSVLLIWGPMFILTHIVFKLFTGNIRTTIWSHIYDTALFPHVAKGVILETIGFKMINFKVTPKDNITRTKFSNKFNLVRVQIVLAALSLIGIVKITIQWFTTGFLSSYVIILFWLSYNLYLLAMAIFFASERPKFRSAERMPISAGAKIDQAGMEFWGTTDDISETGVTIIFDRPIYLDPDSIHVAGIHTERYSAKFSAKIVHVDNFEQKYKYAFSIVHIDESDFQQLLLILYDRVPLAPQKTQKDSVFYLNLTKNFKGRRKHVLAMNRKLPRIAVDKTFLAYCDGAPVSVRIHDFNYEFCVISSAREYKSMTIPLSPDGGLALECTLNLELSNRNPRGILIYEISNYRELVNSSELIDLLTADKQTALAA</sequence>
<proteinExistence type="predicted"/>
<evidence type="ECO:0000256" key="8">
    <source>
        <dbReference type="ARBA" id="ARBA00022916"/>
    </source>
</evidence>
<feature type="domain" description="Glycosyltransferase 2-like" evidence="14">
    <location>
        <begin position="164"/>
        <end position="376"/>
    </location>
</feature>
<evidence type="ECO:0000256" key="1">
    <source>
        <dbReference type="ARBA" id="ARBA00004429"/>
    </source>
</evidence>
<dbReference type="InterPro" id="IPR029044">
    <property type="entry name" value="Nucleotide-diphossugar_trans"/>
</dbReference>
<dbReference type="Gene3D" id="2.40.10.220">
    <property type="entry name" value="predicted glycosyltransferase like domains"/>
    <property type="match status" value="1"/>
</dbReference>
<evidence type="ECO:0000256" key="12">
    <source>
        <dbReference type="SAM" id="Phobius"/>
    </source>
</evidence>
<dbReference type="InterPro" id="IPR003919">
    <property type="entry name" value="Cell_synth_A"/>
</dbReference>
<protein>
    <recommendedName>
        <fullName evidence="2">cellulose synthase (UDP-forming)</fullName>
        <ecNumber evidence="2">2.4.1.12</ecNumber>
    </recommendedName>
</protein>
<dbReference type="SUPFAM" id="SSF53448">
    <property type="entry name" value="Nucleotide-diphospho-sugar transferases"/>
    <property type="match status" value="1"/>
</dbReference>
<feature type="transmembrane region" description="Helical" evidence="12">
    <location>
        <begin position="331"/>
        <end position="348"/>
    </location>
</feature>
<accession>A0A1F2UWP6</accession>
<feature type="transmembrane region" description="Helical" evidence="12">
    <location>
        <begin position="9"/>
        <end position="28"/>
    </location>
</feature>
<evidence type="ECO:0000259" key="14">
    <source>
        <dbReference type="Pfam" id="PF13632"/>
    </source>
</evidence>
<dbReference type="EMBL" id="MELI01000024">
    <property type="protein sequence ID" value="OFW35083.1"/>
    <property type="molecule type" value="Genomic_DNA"/>
</dbReference>
<dbReference type="InterPro" id="IPR001173">
    <property type="entry name" value="Glyco_trans_2-like"/>
</dbReference>
<feature type="transmembrane region" description="Helical" evidence="12">
    <location>
        <begin position="445"/>
        <end position="469"/>
    </location>
</feature>
<dbReference type="PANTHER" id="PTHR43867">
    <property type="entry name" value="CELLULOSE SYNTHASE CATALYTIC SUBUNIT A [UDP-FORMING]"/>
    <property type="match status" value="1"/>
</dbReference>
<evidence type="ECO:0000256" key="5">
    <source>
        <dbReference type="ARBA" id="ARBA00022676"/>
    </source>
</evidence>
<feature type="domain" description="PilZ" evidence="13">
    <location>
        <begin position="504"/>
        <end position="600"/>
    </location>
</feature>
<keyword evidence="10 12" id="KW-0472">Membrane</keyword>
<dbReference type="CDD" id="cd06421">
    <property type="entry name" value="CESA_CelA_like"/>
    <property type="match status" value="1"/>
</dbReference>
<dbReference type="Gene3D" id="3.90.550.10">
    <property type="entry name" value="Spore Coat Polysaccharide Biosynthesis Protein SpsA, Chain A"/>
    <property type="match status" value="1"/>
</dbReference>
<evidence type="ECO:0000256" key="10">
    <source>
        <dbReference type="ARBA" id="ARBA00023136"/>
    </source>
</evidence>
<evidence type="ECO:0000313" key="15">
    <source>
        <dbReference type="EMBL" id="OFW35083.1"/>
    </source>
</evidence>
<comment type="subcellular location">
    <subcellularLocation>
        <location evidence="1">Cell inner membrane</location>
        <topology evidence="1">Multi-pass membrane protein</topology>
    </subcellularLocation>
</comment>
<keyword evidence="6 15" id="KW-0808">Transferase</keyword>
<dbReference type="PANTHER" id="PTHR43867:SF2">
    <property type="entry name" value="CELLULOSE SYNTHASE CATALYTIC SUBUNIT A [UDP-FORMING]"/>
    <property type="match status" value="1"/>
</dbReference>
<dbReference type="Pfam" id="PF07238">
    <property type="entry name" value="PilZ"/>
    <property type="match status" value="1"/>
</dbReference>
<evidence type="ECO:0000256" key="6">
    <source>
        <dbReference type="ARBA" id="ARBA00022679"/>
    </source>
</evidence>
<dbReference type="InterPro" id="IPR050321">
    <property type="entry name" value="Glycosyltr_2/OpgH_subfam"/>
</dbReference>
<gene>
    <name evidence="15" type="ORF">A2074_07535</name>
</gene>
<dbReference type="GO" id="GO:0006011">
    <property type="term" value="P:UDP-alpha-D-glucose metabolic process"/>
    <property type="evidence" value="ECO:0007669"/>
    <property type="project" value="InterPro"/>
</dbReference>
<name>A0A1F2UWP6_9ACTN</name>
<dbReference type="AlphaFoldDB" id="A0A1F2UWP6"/>